<evidence type="ECO:0000256" key="8">
    <source>
        <dbReference type="ARBA" id="ARBA00023136"/>
    </source>
</evidence>
<keyword evidence="3 11" id="KW-1003">Cell membrane</keyword>
<keyword evidence="7 11" id="KW-0297">G-protein coupled receptor</keyword>
<keyword evidence="13" id="KW-1185">Reference proteome</keyword>
<feature type="transmembrane region" description="Helical" evidence="11">
    <location>
        <begin position="127"/>
        <end position="149"/>
    </location>
</feature>
<evidence type="ECO:0000256" key="5">
    <source>
        <dbReference type="ARBA" id="ARBA00022692"/>
    </source>
</evidence>
<evidence type="ECO:0000256" key="10">
    <source>
        <dbReference type="ARBA" id="ARBA00023224"/>
    </source>
</evidence>
<evidence type="ECO:0000313" key="13">
    <source>
        <dbReference type="Proteomes" id="UP000694863"/>
    </source>
</evidence>
<keyword evidence="8 11" id="KW-0472">Membrane</keyword>
<organism evidence="13 14">
    <name type="scientific">Echinops telfairi</name>
    <name type="common">Lesser hedgehog tenrec</name>
    <dbReference type="NCBI Taxonomy" id="9371"/>
    <lineage>
        <taxon>Eukaryota</taxon>
        <taxon>Metazoa</taxon>
        <taxon>Chordata</taxon>
        <taxon>Craniata</taxon>
        <taxon>Vertebrata</taxon>
        <taxon>Euteleostomi</taxon>
        <taxon>Mammalia</taxon>
        <taxon>Eutheria</taxon>
        <taxon>Afrotheria</taxon>
        <taxon>Tenrecidae</taxon>
        <taxon>Tenrecinae</taxon>
        <taxon>Echinops</taxon>
    </lineage>
</organism>
<evidence type="ECO:0000256" key="11">
    <source>
        <dbReference type="RuleBase" id="RU364061"/>
    </source>
</evidence>
<keyword evidence="9 11" id="KW-0675">Receptor</keyword>
<dbReference type="Gene3D" id="1.20.1070.10">
    <property type="entry name" value="Rhodopsin 7-helix transmembrane proteins"/>
    <property type="match status" value="1"/>
</dbReference>
<comment type="similarity">
    <text evidence="2 11">Belongs to the G-protein coupled receptor 1 family.</text>
</comment>
<protein>
    <recommendedName>
        <fullName evidence="11">Vomeronasal type-1 receptor</fullName>
    </recommendedName>
</protein>
<keyword evidence="10 11" id="KW-0807">Transducer</keyword>
<keyword evidence="4 11" id="KW-0589">Pheromone response</keyword>
<dbReference type="InterPro" id="IPR017452">
    <property type="entry name" value="GPCR_Rhodpsn_7TM"/>
</dbReference>
<evidence type="ECO:0000259" key="12">
    <source>
        <dbReference type="PROSITE" id="PS50262"/>
    </source>
</evidence>
<dbReference type="GeneID" id="115870341"/>
<name>A0ABM1VKL2_ECHTE</name>
<feature type="domain" description="G-protein coupled receptors family 1 profile" evidence="12">
    <location>
        <begin position="22"/>
        <end position="184"/>
    </location>
</feature>
<evidence type="ECO:0000256" key="6">
    <source>
        <dbReference type="ARBA" id="ARBA00022989"/>
    </source>
</evidence>
<dbReference type="Proteomes" id="UP000694863">
    <property type="component" value="Unplaced"/>
</dbReference>
<comment type="subcellular location">
    <subcellularLocation>
        <location evidence="1 11">Cell membrane</location>
        <topology evidence="1 11">Multi-pass membrane protein</topology>
    </subcellularLocation>
</comment>
<evidence type="ECO:0000256" key="7">
    <source>
        <dbReference type="ARBA" id="ARBA00023040"/>
    </source>
</evidence>
<sequence>MASINLQIAVVLLFQVALGTLGNVSLLILRVFFRFHGGRSRSTNLILRTLAAANLLVIFSKGVPQTMLAFGVDHFLSDAGCKLVFYLERVASSVSTFTTCFLSVFQTITISPTNSMWATFKVKAVKYISPTNTLCWILPMLVNAIFPIYGSGTWSNKTMTKKTVWQYCASHHDNVTFSLYVALISSHDVLCVGFMTWASGSMICILYRHNYLIDLQFFGLDPMACRIPCQTYPSQQ</sequence>
<dbReference type="InterPro" id="IPR004072">
    <property type="entry name" value="Vmron_rcpt_1"/>
</dbReference>
<evidence type="ECO:0000256" key="1">
    <source>
        <dbReference type="ARBA" id="ARBA00004651"/>
    </source>
</evidence>
<gene>
    <name evidence="14" type="primary">LOC115870341</name>
</gene>
<keyword evidence="6 11" id="KW-1133">Transmembrane helix</keyword>
<evidence type="ECO:0000313" key="14">
    <source>
        <dbReference type="RefSeq" id="XP_030742141.1"/>
    </source>
</evidence>
<keyword evidence="5 11" id="KW-0812">Transmembrane</keyword>
<dbReference type="PANTHER" id="PTHR24062">
    <property type="entry name" value="VOMERONASAL TYPE-1 RECEPTOR"/>
    <property type="match status" value="1"/>
</dbReference>
<feature type="transmembrane region" description="Helical" evidence="11">
    <location>
        <begin position="179"/>
        <end position="207"/>
    </location>
</feature>
<dbReference type="SUPFAM" id="SSF81321">
    <property type="entry name" value="Family A G protein-coupled receptor-like"/>
    <property type="match status" value="1"/>
</dbReference>
<comment type="caution">
    <text evidence="11">Lacks conserved residue(s) required for the propagation of feature annotation.</text>
</comment>
<evidence type="ECO:0000256" key="4">
    <source>
        <dbReference type="ARBA" id="ARBA00022507"/>
    </source>
</evidence>
<evidence type="ECO:0000256" key="9">
    <source>
        <dbReference type="ARBA" id="ARBA00023170"/>
    </source>
</evidence>
<evidence type="ECO:0000256" key="3">
    <source>
        <dbReference type="ARBA" id="ARBA00022475"/>
    </source>
</evidence>
<dbReference type="PROSITE" id="PS50262">
    <property type="entry name" value="G_PROTEIN_RECEP_F1_2"/>
    <property type="match status" value="1"/>
</dbReference>
<accession>A0ABM1VKL2</accession>
<dbReference type="RefSeq" id="XP_030742141.1">
    <property type="nucleotide sequence ID" value="XM_030886281.1"/>
</dbReference>
<dbReference type="Pfam" id="PF03402">
    <property type="entry name" value="V1R"/>
    <property type="match status" value="1"/>
</dbReference>
<reference evidence="14" key="1">
    <citation type="submission" date="2025-08" db="UniProtKB">
        <authorList>
            <consortium name="RefSeq"/>
        </authorList>
    </citation>
    <scope>IDENTIFICATION</scope>
</reference>
<feature type="transmembrane region" description="Helical" evidence="11">
    <location>
        <begin position="6"/>
        <end position="33"/>
    </location>
</feature>
<evidence type="ECO:0000256" key="2">
    <source>
        <dbReference type="ARBA" id="ARBA00010663"/>
    </source>
</evidence>
<proteinExistence type="inferred from homology"/>
<feature type="transmembrane region" description="Helical" evidence="11">
    <location>
        <begin position="45"/>
        <end position="63"/>
    </location>
</feature>